<keyword evidence="1" id="KW-0472">Membrane</keyword>
<dbReference type="InterPro" id="IPR018643">
    <property type="entry name" value="DUF2069_membrane"/>
</dbReference>
<evidence type="ECO:0000313" key="3">
    <source>
        <dbReference type="Proteomes" id="UP000550401"/>
    </source>
</evidence>
<evidence type="ECO:0000313" key="2">
    <source>
        <dbReference type="EMBL" id="MBA8889352.1"/>
    </source>
</evidence>
<feature type="transmembrane region" description="Helical" evidence="1">
    <location>
        <begin position="9"/>
        <end position="27"/>
    </location>
</feature>
<accession>A0A839F5L4</accession>
<dbReference type="Proteomes" id="UP000550401">
    <property type="component" value="Unassembled WGS sequence"/>
</dbReference>
<gene>
    <name evidence="2" type="ORF">FHW12_003595</name>
</gene>
<evidence type="ECO:0000256" key="1">
    <source>
        <dbReference type="SAM" id="Phobius"/>
    </source>
</evidence>
<comment type="caution">
    <text evidence="2">The sequence shown here is derived from an EMBL/GenBank/DDBJ whole genome shotgun (WGS) entry which is preliminary data.</text>
</comment>
<keyword evidence="1" id="KW-1133">Transmembrane helix</keyword>
<dbReference type="Pfam" id="PF09842">
    <property type="entry name" value="DUF2069"/>
    <property type="match status" value="1"/>
</dbReference>
<feature type="transmembrane region" description="Helical" evidence="1">
    <location>
        <begin position="84"/>
        <end position="102"/>
    </location>
</feature>
<organism evidence="2 3">
    <name type="scientific">Dokdonella fugitiva</name>
    <dbReference type="NCBI Taxonomy" id="328517"/>
    <lineage>
        <taxon>Bacteria</taxon>
        <taxon>Pseudomonadati</taxon>
        <taxon>Pseudomonadota</taxon>
        <taxon>Gammaproteobacteria</taxon>
        <taxon>Lysobacterales</taxon>
        <taxon>Rhodanobacteraceae</taxon>
        <taxon>Dokdonella</taxon>
    </lineage>
</organism>
<feature type="transmembrane region" description="Helical" evidence="1">
    <location>
        <begin position="33"/>
        <end position="51"/>
    </location>
</feature>
<protein>
    <submittedName>
        <fullName evidence="2">Putative membrane protein</fullName>
    </submittedName>
</protein>
<keyword evidence="1" id="KW-0812">Transmembrane</keyword>
<dbReference type="AlphaFoldDB" id="A0A839F5L4"/>
<sequence length="120" mass="13048">MTPQRVGHAAWAALVLLQPLWYFWLAPPANGKPLYALALTLPPLLLPLFALARPRRALLWIGIVALFYFCHGIVAAWAVPAARLPALLEAACCVVLVGAIGWDTRQRKAAANRIEAASKD</sequence>
<dbReference type="EMBL" id="JACGXL010000006">
    <property type="protein sequence ID" value="MBA8889352.1"/>
    <property type="molecule type" value="Genomic_DNA"/>
</dbReference>
<reference evidence="2 3" key="1">
    <citation type="submission" date="2020-07" db="EMBL/GenBank/DDBJ databases">
        <title>Genomic Encyclopedia of Type Strains, Phase IV (KMG-V): Genome sequencing to study the core and pangenomes of soil and plant-associated prokaryotes.</title>
        <authorList>
            <person name="Whitman W."/>
        </authorList>
    </citation>
    <scope>NUCLEOTIDE SEQUENCE [LARGE SCALE GENOMIC DNA]</scope>
    <source>
        <strain evidence="2 3">RH2WT43</strain>
    </source>
</reference>
<proteinExistence type="predicted"/>
<feature type="transmembrane region" description="Helical" evidence="1">
    <location>
        <begin position="58"/>
        <end position="78"/>
    </location>
</feature>
<name>A0A839F5L4_9GAMM</name>
<dbReference type="RefSeq" id="WP_182532386.1">
    <property type="nucleotide sequence ID" value="NZ_JACGXL010000006.1"/>
</dbReference>
<keyword evidence="3" id="KW-1185">Reference proteome</keyword>